<comment type="caution">
    <text evidence="1">The sequence shown here is derived from an EMBL/GenBank/DDBJ whole genome shotgun (WGS) entry which is preliminary data.</text>
</comment>
<accession>A0AAD8LXJ4</accession>
<evidence type="ECO:0000313" key="1">
    <source>
        <dbReference type="EMBL" id="KAK1352083.1"/>
    </source>
</evidence>
<gene>
    <name evidence="1" type="ORF">POM88_053797</name>
</gene>
<evidence type="ECO:0000313" key="2">
    <source>
        <dbReference type="Proteomes" id="UP001237642"/>
    </source>
</evidence>
<protein>
    <submittedName>
        <fullName evidence="1">Uncharacterized protein</fullName>
    </submittedName>
</protein>
<sequence>MCMHFDSFLKMHTNKSYNLHLKYHGAKDQETQGEIKIIRKGDTISLHDLLFTKDRDHLVRYNGDQQVKAAHLAGKGIRYPLTPWKKRRKDESKVRFSQLVGKRIILFFEGVDEYYRERTVKFLSMLKESDSCEQCDVSRNSSMLAFDKEGRVVRKSLKLRFDDSDFPFLSDTMEQEAFRELDRSFFWELYDQFHWGLRINSHCINEKLGYIYRSNIYDEDMGTQMVIRSVFWPETCVNLLVVLLFCLSQILSPES</sequence>
<reference evidence="1" key="2">
    <citation type="submission" date="2023-05" db="EMBL/GenBank/DDBJ databases">
        <authorList>
            <person name="Schelkunov M.I."/>
        </authorList>
    </citation>
    <scope>NUCLEOTIDE SEQUENCE</scope>
    <source>
        <strain evidence="1">Hsosn_3</strain>
        <tissue evidence="1">Leaf</tissue>
    </source>
</reference>
<reference evidence="1" key="1">
    <citation type="submission" date="2023-02" db="EMBL/GenBank/DDBJ databases">
        <title>Genome of toxic invasive species Heracleum sosnowskyi carries increased number of genes despite the absence of recent whole-genome duplications.</title>
        <authorList>
            <person name="Schelkunov M."/>
            <person name="Shtratnikova V."/>
            <person name="Makarenko M."/>
            <person name="Klepikova A."/>
            <person name="Omelchenko D."/>
            <person name="Novikova G."/>
            <person name="Obukhova E."/>
            <person name="Bogdanov V."/>
            <person name="Penin A."/>
            <person name="Logacheva M."/>
        </authorList>
    </citation>
    <scope>NUCLEOTIDE SEQUENCE</scope>
    <source>
        <strain evidence="1">Hsosn_3</strain>
        <tissue evidence="1">Leaf</tissue>
    </source>
</reference>
<dbReference type="Proteomes" id="UP001237642">
    <property type="component" value="Unassembled WGS sequence"/>
</dbReference>
<dbReference type="EMBL" id="JAUIZM010000020">
    <property type="protein sequence ID" value="KAK1352083.1"/>
    <property type="molecule type" value="Genomic_DNA"/>
</dbReference>
<dbReference type="AlphaFoldDB" id="A0AAD8LXJ4"/>
<proteinExistence type="predicted"/>
<name>A0AAD8LXJ4_9APIA</name>
<keyword evidence="2" id="KW-1185">Reference proteome</keyword>
<organism evidence="1 2">
    <name type="scientific">Heracleum sosnowskyi</name>
    <dbReference type="NCBI Taxonomy" id="360622"/>
    <lineage>
        <taxon>Eukaryota</taxon>
        <taxon>Viridiplantae</taxon>
        <taxon>Streptophyta</taxon>
        <taxon>Embryophyta</taxon>
        <taxon>Tracheophyta</taxon>
        <taxon>Spermatophyta</taxon>
        <taxon>Magnoliopsida</taxon>
        <taxon>eudicotyledons</taxon>
        <taxon>Gunneridae</taxon>
        <taxon>Pentapetalae</taxon>
        <taxon>asterids</taxon>
        <taxon>campanulids</taxon>
        <taxon>Apiales</taxon>
        <taxon>Apiaceae</taxon>
        <taxon>Apioideae</taxon>
        <taxon>apioid superclade</taxon>
        <taxon>Tordylieae</taxon>
        <taxon>Tordyliinae</taxon>
        <taxon>Heracleum</taxon>
    </lineage>
</organism>